<keyword evidence="2" id="KW-1185">Reference proteome</keyword>
<dbReference type="EMBL" id="JACONT010000018">
    <property type="protein sequence ID" value="MBC3941988.1"/>
    <property type="molecule type" value="Genomic_DNA"/>
</dbReference>
<name>A0ABR7ANG6_9SPHN</name>
<sequence length="51" mass="6096">MKFGIGPRMLFDDFDIEFVGKEVTRAFSQEHLRRRVFCLILRVDRAEVFGF</sequence>
<proteinExistence type="predicted"/>
<comment type="caution">
    <text evidence="1">The sequence shown here is derived from an EMBL/GenBank/DDBJ whole genome shotgun (WGS) entry which is preliminary data.</text>
</comment>
<dbReference type="RefSeq" id="WP_187503704.1">
    <property type="nucleotide sequence ID" value="NZ_CP162536.1"/>
</dbReference>
<accession>A0ABR7ANG6</accession>
<reference evidence="1 2" key="1">
    <citation type="submission" date="2020-08" db="EMBL/GenBank/DDBJ databases">
        <title>Putative novel bacterial strains isolated from necrotic wheat leaf tissues caused by Xanthomonas translucens.</title>
        <authorList>
            <person name="Tambong J.T."/>
        </authorList>
    </citation>
    <scope>NUCLEOTIDE SEQUENCE [LARGE SCALE GENOMIC DNA]</scope>
    <source>
        <strain evidence="2">DOAB 1063</strain>
    </source>
</reference>
<evidence type="ECO:0008006" key="3">
    <source>
        <dbReference type="Google" id="ProtNLM"/>
    </source>
</evidence>
<evidence type="ECO:0000313" key="1">
    <source>
        <dbReference type="EMBL" id="MBC3941988.1"/>
    </source>
</evidence>
<protein>
    <recommendedName>
        <fullName evidence="3">DUF4158 domain-containing protein</fullName>
    </recommendedName>
</protein>
<evidence type="ECO:0000313" key="2">
    <source>
        <dbReference type="Proteomes" id="UP000597613"/>
    </source>
</evidence>
<dbReference type="Proteomes" id="UP000597613">
    <property type="component" value="Unassembled WGS sequence"/>
</dbReference>
<organism evidence="1 2">
    <name type="scientific">Sphingomonas albertensis</name>
    <dbReference type="NCBI Taxonomy" id="2762591"/>
    <lineage>
        <taxon>Bacteria</taxon>
        <taxon>Pseudomonadati</taxon>
        <taxon>Pseudomonadota</taxon>
        <taxon>Alphaproteobacteria</taxon>
        <taxon>Sphingomonadales</taxon>
        <taxon>Sphingomonadaceae</taxon>
        <taxon>Sphingomonas</taxon>
    </lineage>
</organism>
<gene>
    <name evidence="1" type="ORF">H8S47_09895</name>
</gene>